<sequence>MEQPRLKRQSAGAVSIDTNVRCLRVYPTEDTKRTVSGLQTVGIRLTKEHAIHLARVLLVVTQEWDEVDITAYRFKKRQKDGTYPLTITSHVEIQGERDAST</sequence>
<evidence type="ECO:0000313" key="1">
    <source>
        <dbReference type="EMBL" id="GAG41386.1"/>
    </source>
</evidence>
<proteinExistence type="predicted"/>
<organism evidence="1">
    <name type="scientific">marine sediment metagenome</name>
    <dbReference type="NCBI Taxonomy" id="412755"/>
    <lineage>
        <taxon>unclassified sequences</taxon>
        <taxon>metagenomes</taxon>
        <taxon>ecological metagenomes</taxon>
    </lineage>
</organism>
<protein>
    <submittedName>
        <fullName evidence="1">Uncharacterized protein</fullName>
    </submittedName>
</protein>
<dbReference type="EMBL" id="BARS01042377">
    <property type="protein sequence ID" value="GAG41386.1"/>
    <property type="molecule type" value="Genomic_DNA"/>
</dbReference>
<reference evidence="1" key="1">
    <citation type="journal article" date="2014" name="Front. Microbiol.">
        <title>High frequency of phylogenetically diverse reductive dehalogenase-homologous genes in deep subseafloor sedimentary metagenomes.</title>
        <authorList>
            <person name="Kawai M."/>
            <person name="Futagami T."/>
            <person name="Toyoda A."/>
            <person name="Takaki Y."/>
            <person name="Nishi S."/>
            <person name="Hori S."/>
            <person name="Arai W."/>
            <person name="Tsubouchi T."/>
            <person name="Morono Y."/>
            <person name="Uchiyama I."/>
            <person name="Ito T."/>
            <person name="Fujiyama A."/>
            <person name="Inagaki F."/>
            <person name="Takami H."/>
        </authorList>
    </citation>
    <scope>NUCLEOTIDE SEQUENCE</scope>
    <source>
        <strain evidence="1">Expedition CK06-06</strain>
    </source>
</reference>
<dbReference type="AlphaFoldDB" id="X0YXV5"/>
<name>X0YXV5_9ZZZZ</name>
<gene>
    <name evidence="1" type="ORF">S01H1_64303</name>
</gene>
<comment type="caution">
    <text evidence="1">The sequence shown here is derived from an EMBL/GenBank/DDBJ whole genome shotgun (WGS) entry which is preliminary data.</text>
</comment>
<accession>X0YXV5</accession>